<feature type="repeat" description="ANK" evidence="2">
    <location>
        <begin position="875"/>
        <end position="907"/>
    </location>
</feature>
<dbReference type="InterPro" id="IPR027417">
    <property type="entry name" value="P-loop_NTPase"/>
</dbReference>
<dbReference type="InterPro" id="IPR036770">
    <property type="entry name" value="Ankyrin_rpt-contain_sf"/>
</dbReference>
<feature type="region of interest" description="Disordered" evidence="3">
    <location>
        <begin position="1118"/>
        <end position="1150"/>
    </location>
</feature>
<dbReference type="PANTHER" id="PTHR46082:SF11">
    <property type="entry name" value="AAA+ ATPASE DOMAIN-CONTAINING PROTEIN-RELATED"/>
    <property type="match status" value="1"/>
</dbReference>
<evidence type="ECO:0000313" key="7">
    <source>
        <dbReference type="Proteomes" id="UP000024376"/>
    </source>
</evidence>
<evidence type="ECO:0000259" key="4">
    <source>
        <dbReference type="Pfam" id="PF22939"/>
    </source>
</evidence>
<feature type="repeat" description="ANK" evidence="2">
    <location>
        <begin position="908"/>
        <end position="940"/>
    </location>
</feature>
<dbReference type="AlphaFoldDB" id="A0A024S9A6"/>
<dbReference type="InterPro" id="IPR053137">
    <property type="entry name" value="NLR-like"/>
</dbReference>
<dbReference type="PROSITE" id="PS50088">
    <property type="entry name" value="ANK_REPEAT"/>
    <property type="match status" value="7"/>
</dbReference>
<evidence type="ECO:0000313" key="6">
    <source>
        <dbReference type="EMBL" id="ETS01920.1"/>
    </source>
</evidence>
<feature type="repeat" description="ANK" evidence="2">
    <location>
        <begin position="994"/>
        <end position="1016"/>
    </location>
</feature>
<keyword evidence="1" id="KW-0677">Repeat</keyword>
<dbReference type="HOGENOM" id="CLU_000288_34_2_1"/>
<sequence>MASKKSYEDYSVGWICALPKEQTAATAMLDERHADLPKLTRDANTYTLGSIGPHNVVIACLPKGQYGTNSAANVAAFMIRTFPSIKIGLMVGIGGGVPPKVRLGDVVISTPTGQYPGVVQWDFGKETQEEGFVRTGALSNPPGALLTALAKLETKHELTGSKIPEFLEELKAKFPRLAKKYLKSDKLQDFLFQTDYVHIKEPFSNMNSEGPTGGMVEVFVDEELEEGSDEDGDPCQFCDKSKIIKRRRRSFRVHHGLIASGNKVIKDGLLREKLNSALGGEVLCFETEAAGLMNNFPCLVIRGICDYCDSHKNDAWQEHAAAVAAAFAKELLGCQVQSWISTSKETMFCEGVPGAGKTFQMAILVNYLTEKFRYDGTVGMAYIYYNYKRHHDQKAEHMLASLIKQLAQNSRTFPEAVHKLHDRHRLGNTHPFFVELSDTLAVLVRSFSRVFILIDALDEAEDNERTKLLDRIIMMQEESRLNLFATSRAINTIAAKFEGSSSREISPSRHDVFQVLNARMSELPSFVREDEDLQNEIKASIEAAMGGMFLLAQLYLNSFVGSRSPSSLKKSLKSLQEASFSSSSSSSSDRSRVLDEAYDKSMERIQQLKGDLPRDAVLIISWIVKARRQMKVAELQEALAVEIGASELDRDNIPTVDHIIQACASLVVVEGDGIELVHYTAQEYFERPDNQWMQKAHSYITNVCLTYLSFSDFRNEGCMSWEVRAKRIKNRPFYGYSDENWAYHTNEALEQGFEVSKVVEFLDFGVLRASWYQNLLCGHTAKPFDLKPFPNQVAPLHIAAFFGLHGVTGMTALSLAARFERKAVFDLLVEKGANIEARDKKSGQTPLAMCAETGRATAVQWLVEKGADIEAKDNRSRTPLMLATLGSHKDIIQYLLGKGADIEAKDNMSRTPLMLATLGSHEDIVQYLLGKGADNEAKDISNLTPLLSEQVDANTNDVQGHTPLRYAMERPDEDQILNILLNSEKVDVNAKDDQGRTPLHYAIECAEESLLRMLLDCEKVNANEKNDQGRTPLLYAIQSVDRPTVQLLLESGKVDVNMGDNQARTPLSYAVELMDKYTVARALLKTSKVDVNSKDNQGRTPLWYAMRAGNQELERLLRRRGAQDASETKSKRTSSRRLQGKGSTSRRMER</sequence>
<dbReference type="KEGG" id="trr:M419DRAFT_130333"/>
<dbReference type="Pfam" id="PF13637">
    <property type="entry name" value="Ank_4"/>
    <property type="match status" value="1"/>
</dbReference>
<evidence type="ECO:0000256" key="3">
    <source>
        <dbReference type="SAM" id="MobiDB-lite"/>
    </source>
</evidence>
<feature type="repeat" description="ANK" evidence="2">
    <location>
        <begin position="842"/>
        <end position="874"/>
    </location>
</feature>
<feature type="domain" description="Nephrocystin 3-like N-terminal" evidence="5">
    <location>
        <begin position="335"/>
        <end position="488"/>
    </location>
</feature>
<feature type="compositionally biased region" description="Polar residues" evidence="3">
    <location>
        <begin position="1141"/>
        <end position="1150"/>
    </location>
</feature>
<name>A0A024S9A6_HYPJR</name>
<dbReference type="GO" id="GO:0009116">
    <property type="term" value="P:nucleoside metabolic process"/>
    <property type="evidence" value="ECO:0007669"/>
    <property type="project" value="InterPro"/>
</dbReference>
<dbReference type="PROSITE" id="PS50297">
    <property type="entry name" value="ANK_REP_REGION"/>
    <property type="match status" value="7"/>
</dbReference>
<feature type="domain" description="GPI inositol-deacylase winged helix" evidence="4">
    <location>
        <begin position="614"/>
        <end position="686"/>
    </location>
</feature>
<organism evidence="6 7">
    <name type="scientific">Hypocrea jecorina (strain ATCC 56765 / BCRC 32924 / NRRL 11460 / Rut C-30)</name>
    <name type="common">Trichoderma reesei</name>
    <dbReference type="NCBI Taxonomy" id="1344414"/>
    <lineage>
        <taxon>Eukaryota</taxon>
        <taxon>Fungi</taxon>
        <taxon>Dikarya</taxon>
        <taxon>Ascomycota</taxon>
        <taxon>Pezizomycotina</taxon>
        <taxon>Sordariomycetes</taxon>
        <taxon>Hypocreomycetidae</taxon>
        <taxon>Hypocreales</taxon>
        <taxon>Hypocreaceae</taxon>
        <taxon>Trichoderma</taxon>
    </lineage>
</organism>
<dbReference type="PANTHER" id="PTHR46082">
    <property type="entry name" value="ATP/GTP-BINDING PROTEIN-RELATED"/>
    <property type="match status" value="1"/>
</dbReference>
<evidence type="ECO:0000259" key="5">
    <source>
        <dbReference type="Pfam" id="PF24883"/>
    </source>
</evidence>
<dbReference type="GO" id="GO:0003824">
    <property type="term" value="F:catalytic activity"/>
    <property type="evidence" value="ECO:0007669"/>
    <property type="project" value="InterPro"/>
</dbReference>
<feature type="repeat" description="ANK" evidence="2">
    <location>
        <begin position="1097"/>
        <end position="1129"/>
    </location>
</feature>
<dbReference type="Pfam" id="PF22939">
    <property type="entry name" value="WHD_GPIID"/>
    <property type="match status" value="1"/>
</dbReference>
<dbReference type="InterPro" id="IPR056884">
    <property type="entry name" value="NPHP3-like_N"/>
</dbReference>
<reference evidence="7" key="1">
    <citation type="journal article" date="2013" name="Ind. Biotechnol.">
        <title>Comparative genomics analysis of Trichoderma reesei strains.</title>
        <authorList>
            <person name="Koike H."/>
            <person name="Aerts A."/>
            <person name="LaButti K."/>
            <person name="Grigoriev I.V."/>
            <person name="Baker S.E."/>
        </authorList>
    </citation>
    <scope>NUCLEOTIDE SEQUENCE [LARGE SCALE GENOMIC DNA]</scope>
    <source>
        <strain evidence="7">ATCC 56765 / BCRC 32924 / NRRL 11460 / Rut C-30</strain>
    </source>
</reference>
<dbReference type="InterPro" id="IPR035994">
    <property type="entry name" value="Nucleoside_phosphorylase_sf"/>
</dbReference>
<feature type="repeat" description="ANK" evidence="2">
    <location>
        <begin position="1028"/>
        <end position="1052"/>
    </location>
</feature>
<dbReference type="InterPro" id="IPR002110">
    <property type="entry name" value="Ankyrin_rpt"/>
</dbReference>
<proteinExistence type="predicted"/>
<dbReference type="Gene3D" id="1.25.40.20">
    <property type="entry name" value="Ankyrin repeat-containing domain"/>
    <property type="match status" value="3"/>
</dbReference>
<protein>
    <submittedName>
        <fullName evidence="6">Uncharacterized protein</fullName>
    </submittedName>
</protein>
<dbReference type="Gene3D" id="3.40.50.1580">
    <property type="entry name" value="Nucleoside phosphorylase domain"/>
    <property type="match status" value="1"/>
</dbReference>
<gene>
    <name evidence="6" type="ORF">M419DRAFT_130333</name>
</gene>
<dbReference type="Proteomes" id="UP000024376">
    <property type="component" value="Unassembled WGS sequence"/>
</dbReference>
<dbReference type="Pfam" id="PF12796">
    <property type="entry name" value="Ank_2"/>
    <property type="match status" value="2"/>
</dbReference>
<dbReference type="Gene3D" id="3.40.50.300">
    <property type="entry name" value="P-loop containing nucleotide triphosphate hydrolases"/>
    <property type="match status" value="1"/>
</dbReference>
<keyword evidence="2" id="KW-0040">ANK repeat</keyword>
<dbReference type="InterPro" id="IPR054471">
    <property type="entry name" value="GPIID_WHD"/>
</dbReference>
<accession>A0A024S9A6</accession>
<feature type="repeat" description="ANK" evidence="2">
    <location>
        <begin position="808"/>
        <end position="840"/>
    </location>
</feature>
<dbReference type="Pfam" id="PF24883">
    <property type="entry name" value="NPHP3_N"/>
    <property type="match status" value="1"/>
</dbReference>
<evidence type="ECO:0000256" key="2">
    <source>
        <dbReference type="PROSITE-ProRule" id="PRU00023"/>
    </source>
</evidence>
<dbReference type="EMBL" id="KI911147">
    <property type="protein sequence ID" value="ETS01920.1"/>
    <property type="molecule type" value="Genomic_DNA"/>
</dbReference>
<dbReference type="SUPFAM" id="SSF53167">
    <property type="entry name" value="Purine and uridine phosphorylases"/>
    <property type="match status" value="1"/>
</dbReference>
<dbReference type="SMART" id="SM00248">
    <property type="entry name" value="ANK"/>
    <property type="match status" value="9"/>
</dbReference>
<dbReference type="OrthoDB" id="448455at2759"/>
<dbReference type="SUPFAM" id="SSF52540">
    <property type="entry name" value="P-loop containing nucleoside triphosphate hydrolases"/>
    <property type="match status" value="1"/>
</dbReference>
<evidence type="ECO:0000256" key="1">
    <source>
        <dbReference type="ARBA" id="ARBA00022737"/>
    </source>
</evidence>
<dbReference type="SUPFAM" id="SSF48403">
    <property type="entry name" value="Ankyrin repeat"/>
    <property type="match status" value="1"/>
</dbReference>